<dbReference type="OrthoDB" id="9807210at2"/>
<gene>
    <name evidence="2" type="ORF">THII_2554</name>
</gene>
<evidence type="ECO:0000259" key="1">
    <source>
        <dbReference type="Pfam" id="PF07969"/>
    </source>
</evidence>
<dbReference type="GO" id="GO:0016810">
    <property type="term" value="F:hydrolase activity, acting on carbon-nitrogen (but not peptide) bonds"/>
    <property type="evidence" value="ECO:0007669"/>
    <property type="project" value="InterPro"/>
</dbReference>
<evidence type="ECO:0000313" key="3">
    <source>
        <dbReference type="Proteomes" id="UP000031623"/>
    </source>
</evidence>
<dbReference type="InterPro" id="IPR032466">
    <property type="entry name" value="Metal_Hydrolase"/>
</dbReference>
<dbReference type="NCBIfam" id="TIGR03121">
    <property type="entry name" value="one_C_dehyd_A"/>
    <property type="match status" value="1"/>
</dbReference>
<dbReference type="PANTHER" id="PTHR11647">
    <property type="entry name" value="HYDRANTOINASE/DIHYDROPYRIMIDINASE FAMILY MEMBER"/>
    <property type="match status" value="1"/>
</dbReference>
<protein>
    <submittedName>
        <fullName evidence="2">Formylmethanofuran dehydrogenase subunit A</fullName>
    </submittedName>
</protein>
<dbReference type="SUPFAM" id="SSF51556">
    <property type="entry name" value="Metallo-dependent hydrolases"/>
    <property type="match status" value="1"/>
</dbReference>
<dbReference type="EMBL" id="AP014633">
    <property type="protein sequence ID" value="BAP56851.1"/>
    <property type="molecule type" value="Genomic_DNA"/>
</dbReference>
<dbReference type="KEGG" id="tig:THII_2554"/>
<sequence>MLIKLIHGTVYDPIYCKNGVIEDIFIQDERIVAQPDANTKIDKVYDLTGKVVMAGAIDLHSHISGGQINVARLMFPEGYVIDTDPNPPTLKRNGNLFLPRDIGYLYAKMGYTAAIEPAILPIQARQAHLEMQDIPIIDKGGYVVLGNDDFLLRLLAKGAPQPTINDYVGWMLQATQCMGIKVVNPGGINAFKFNQRQLDLDEPHKYYGVTPRQILHTLALAVHQLGIPHPLHVHGCNFGVPGNVKTTLDTINGIEGLPIHLTHIQFHSYGTEGKRRFSSGAARLAEAINRHINITVDIGQIMFGQTVIISSEASLNPESYYHHPEPSKWIGMDIECEGGCTAVPFQYRDKNFVNALQWTIGLELFLLINDPWRVFLTTDHPNGADFTSYPHLIRLLMDRSFRNDMLANLHPEVATTSILRSIHREYSLYDIAVLTRAGVARILGLHDRGHLGKGAIADITVYTHQDNKENMFAVPDYVFKNGELVVREGKIVKTIAGGTHVVRPHFYTGIESSLQDYFTRFHTTSLQNFQITDDEIIRAEQGKLLMHPCKKTI</sequence>
<dbReference type="SUPFAM" id="SSF51338">
    <property type="entry name" value="Composite domain of metallo-dependent hydrolases"/>
    <property type="match status" value="2"/>
</dbReference>
<dbReference type="Gene3D" id="2.30.40.10">
    <property type="entry name" value="Urease, subunit C, domain 1"/>
    <property type="match status" value="1"/>
</dbReference>
<dbReference type="InterPro" id="IPR050378">
    <property type="entry name" value="Metallo-dep_Hydrolases_sf"/>
</dbReference>
<dbReference type="HOGENOM" id="CLU_035587_0_0_6"/>
<dbReference type="PANTHER" id="PTHR11647:SF1">
    <property type="entry name" value="COLLAPSIN RESPONSE MEDIATOR PROTEIN"/>
    <property type="match status" value="1"/>
</dbReference>
<proteinExistence type="predicted"/>
<dbReference type="Proteomes" id="UP000031623">
    <property type="component" value="Chromosome"/>
</dbReference>
<evidence type="ECO:0000313" key="2">
    <source>
        <dbReference type="EMBL" id="BAP56851.1"/>
    </source>
</evidence>
<dbReference type="AlphaFoldDB" id="A0A090BVH2"/>
<reference evidence="2" key="1">
    <citation type="journal article" date="2014" name="ISME J.">
        <title>Ecophysiology of Thioploca ingrica as revealed by the complete genome sequence supplemented with proteomic evidence.</title>
        <authorList>
            <person name="Kojima H."/>
            <person name="Ogura Y."/>
            <person name="Yamamoto N."/>
            <person name="Togashi T."/>
            <person name="Mori H."/>
            <person name="Watanabe T."/>
            <person name="Nemoto F."/>
            <person name="Kurokawa K."/>
            <person name="Hayashi T."/>
            <person name="Fukui M."/>
        </authorList>
    </citation>
    <scope>NUCLEOTIDE SEQUENCE [LARGE SCALE GENOMIC DNA]</scope>
</reference>
<keyword evidence="3" id="KW-1185">Reference proteome</keyword>
<dbReference type="STRING" id="40754.THII_2554"/>
<name>A0A090BVH2_9GAMM</name>
<organism evidence="2 3">
    <name type="scientific">Thioploca ingrica</name>
    <dbReference type="NCBI Taxonomy" id="40754"/>
    <lineage>
        <taxon>Bacteria</taxon>
        <taxon>Pseudomonadati</taxon>
        <taxon>Pseudomonadota</taxon>
        <taxon>Gammaproteobacteria</taxon>
        <taxon>Thiotrichales</taxon>
        <taxon>Thiotrichaceae</taxon>
        <taxon>Thioploca</taxon>
    </lineage>
</organism>
<dbReference type="Pfam" id="PF07969">
    <property type="entry name" value="Amidohydro_3"/>
    <property type="match status" value="1"/>
</dbReference>
<dbReference type="InterPro" id="IPR011059">
    <property type="entry name" value="Metal-dep_hydrolase_composite"/>
</dbReference>
<dbReference type="InterPro" id="IPR013108">
    <property type="entry name" value="Amidohydro_3"/>
</dbReference>
<accession>A0A090BVH2</accession>
<dbReference type="InterPro" id="IPR012027">
    <property type="entry name" value="Formylmethanofuran_DH_asu"/>
</dbReference>
<dbReference type="PIRSF" id="PIRSF006453">
    <property type="entry name" value="FwdA"/>
    <property type="match status" value="1"/>
</dbReference>
<feature type="domain" description="Amidohydrolase 3" evidence="1">
    <location>
        <begin position="43"/>
        <end position="492"/>
    </location>
</feature>